<feature type="compositionally biased region" description="Basic and acidic residues" evidence="1">
    <location>
        <begin position="128"/>
        <end position="171"/>
    </location>
</feature>
<sequence>MSACEAAGGVLRTQRACSVENENLLDAEYKRERDKVCKYYVEMLSCVAKNVKECFDFILEQNMYYAHSPFSCVPPPQEMLKWQKMVHGNEPSEPKGSTETTPDSAPQPWTNGQGGGASQGEGGAKQPKGGDSEKGYDIKTDSDRDKTTNKDDLGSQGTQEEHKGTDSDKDAGRHLASWSLAVVLVLAVTSRQLSGRLLS</sequence>
<reference evidence="2" key="1">
    <citation type="journal article" date="2023" name="G3 (Bethesda)">
        <title>A reference genome for the long-term kleptoplast-retaining sea slug Elysia crispata morphotype clarki.</title>
        <authorList>
            <person name="Eastman K.E."/>
            <person name="Pendleton A.L."/>
            <person name="Shaikh M.A."/>
            <person name="Suttiyut T."/>
            <person name="Ogas R."/>
            <person name="Tomko P."/>
            <person name="Gavelis G."/>
            <person name="Widhalm J.R."/>
            <person name="Wisecaver J.H."/>
        </authorList>
    </citation>
    <scope>NUCLEOTIDE SEQUENCE</scope>
    <source>
        <strain evidence="2">ECLA1</strain>
    </source>
</reference>
<dbReference type="AlphaFoldDB" id="A0AAE1AZ90"/>
<dbReference type="Proteomes" id="UP001283361">
    <property type="component" value="Unassembled WGS sequence"/>
</dbReference>
<evidence type="ECO:0000313" key="3">
    <source>
        <dbReference type="Proteomes" id="UP001283361"/>
    </source>
</evidence>
<evidence type="ECO:0000256" key="1">
    <source>
        <dbReference type="SAM" id="MobiDB-lite"/>
    </source>
</evidence>
<feature type="region of interest" description="Disordered" evidence="1">
    <location>
        <begin position="87"/>
        <end position="171"/>
    </location>
</feature>
<name>A0AAE1AZ90_9GAST</name>
<dbReference type="EMBL" id="JAWDGP010000832">
    <property type="protein sequence ID" value="KAK3796884.1"/>
    <property type="molecule type" value="Genomic_DNA"/>
</dbReference>
<proteinExistence type="predicted"/>
<keyword evidence="3" id="KW-1185">Reference proteome</keyword>
<comment type="caution">
    <text evidence="2">The sequence shown here is derived from an EMBL/GenBank/DDBJ whole genome shotgun (WGS) entry which is preliminary data.</text>
</comment>
<gene>
    <name evidence="2" type="ORF">RRG08_055718</name>
</gene>
<protein>
    <submittedName>
        <fullName evidence="2">Uncharacterized protein</fullName>
    </submittedName>
</protein>
<accession>A0AAE1AZ90</accession>
<feature type="compositionally biased region" description="Gly residues" evidence="1">
    <location>
        <begin position="112"/>
        <end position="123"/>
    </location>
</feature>
<organism evidence="2 3">
    <name type="scientific">Elysia crispata</name>
    <name type="common">lettuce slug</name>
    <dbReference type="NCBI Taxonomy" id="231223"/>
    <lineage>
        <taxon>Eukaryota</taxon>
        <taxon>Metazoa</taxon>
        <taxon>Spiralia</taxon>
        <taxon>Lophotrochozoa</taxon>
        <taxon>Mollusca</taxon>
        <taxon>Gastropoda</taxon>
        <taxon>Heterobranchia</taxon>
        <taxon>Euthyneura</taxon>
        <taxon>Panpulmonata</taxon>
        <taxon>Sacoglossa</taxon>
        <taxon>Placobranchoidea</taxon>
        <taxon>Plakobranchidae</taxon>
        <taxon>Elysia</taxon>
    </lineage>
</organism>
<feature type="compositionally biased region" description="Polar residues" evidence="1">
    <location>
        <begin position="95"/>
        <end position="111"/>
    </location>
</feature>
<evidence type="ECO:0000313" key="2">
    <source>
        <dbReference type="EMBL" id="KAK3796884.1"/>
    </source>
</evidence>